<dbReference type="Gene3D" id="3.40.605.10">
    <property type="entry name" value="Aldehyde Dehydrogenase, Chain A, domain 1"/>
    <property type="match status" value="1"/>
</dbReference>
<evidence type="ECO:0000256" key="4">
    <source>
        <dbReference type="RuleBase" id="RU003345"/>
    </source>
</evidence>
<dbReference type="Pfam" id="PF00171">
    <property type="entry name" value="Aldedh"/>
    <property type="match status" value="1"/>
</dbReference>
<dbReference type="InterPro" id="IPR015590">
    <property type="entry name" value="Aldehyde_DH_dom"/>
</dbReference>
<sequence>MTLETKSSYVNGAFVALDSGTDLLENRNPSNPGEVVERFVRADQVLTEVAIDAARRAAPAWARSNPQQRADALDFIGSEILARREELATLLAREEGKIVREALGEVDRAGRSFKFYAQEALRAEGEKYQSVRQDVGIDVFTQPLGVIGIIAPWNFPIAIPAWKIAPALCFGNCVVFKPAELVPSSAWALAEIISRAGLPAGVFNMLIGPGRSVGDTIIRSPKVDGISFTGSEHTGRQIAKLAADGMKKVQLEMGGKNPLIVLDDADLEQAVDIALNGSFFSTGQRCTASSRVIVTEGIHDAFVQRLAERTRALKVGNALQATTDIGPVVDARQLEQNLMYVASGREQGAKLVCGGERVENAAGAYLFTPALFTEVKANMRIYREEIFGPVLSVLKVRDYEEAFSAAEDTAFGLSAGIVTTSLRHAEHFKRNSSAGMVMVNLPTAGVDYHVPFGGNGASSLGSREQGTHARQFFTRVKTTYQLA</sequence>
<evidence type="ECO:0000313" key="7">
    <source>
        <dbReference type="Proteomes" id="UP000032068"/>
    </source>
</evidence>
<dbReference type="InterPro" id="IPR016162">
    <property type="entry name" value="Ald_DH_N"/>
</dbReference>
<dbReference type="FunFam" id="3.40.605.10:FF:000007">
    <property type="entry name" value="NAD/NADP-dependent betaine aldehyde dehydrogenase"/>
    <property type="match status" value="1"/>
</dbReference>
<keyword evidence="2 4" id="KW-0560">Oxidoreductase</keyword>
<dbReference type="GO" id="GO:0016620">
    <property type="term" value="F:oxidoreductase activity, acting on the aldehyde or oxo group of donors, NAD or NADP as acceptor"/>
    <property type="evidence" value="ECO:0007669"/>
    <property type="project" value="InterPro"/>
</dbReference>
<dbReference type="PROSITE" id="PS00070">
    <property type="entry name" value="ALDEHYDE_DEHYDR_CYS"/>
    <property type="match status" value="1"/>
</dbReference>
<gene>
    <name evidence="6" type="ORF">RU08_12630</name>
</gene>
<dbReference type="FunFam" id="3.40.309.10:FF:000012">
    <property type="entry name" value="Betaine aldehyde dehydrogenase"/>
    <property type="match status" value="1"/>
</dbReference>
<evidence type="ECO:0000313" key="6">
    <source>
        <dbReference type="EMBL" id="KIQ00240.1"/>
    </source>
</evidence>
<evidence type="ECO:0000256" key="2">
    <source>
        <dbReference type="ARBA" id="ARBA00023002"/>
    </source>
</evidence>
<proteinExistence type="inferred from homology"/>
<name>A0A0D0KQD0_9PSED</name>
<accession>A0A0D0KQD0</accession>
<reference evidence="6 7" key="1">
    <citation type="submission" date="2014-12" db="EMBL/GenBank/DDBJ databases">
        <title>16Stimator: statistical estimation of ribosomal gene copy numbers from draft genome assemblies.</title>
        <authorList>
            <person name="Perisin M.A."/>
            <person name="Vetter M."/>
            <person name="Gilbert J.A."/>
            <person name="Bergelson J."/>
        </authorList>
    </citation>
    <scope>NUCLEOTIDE SEQUENCE [LARGE SCALE GENOMIC DNA]</scope>
    <source>
        <strain evidence="6 7">MEJ086</strain>
    </source>
</reference>
<dbReference type="InterPro" id="IPR016163">
    <property type="entry name" value="Ald_DH_C"/>
</dbReference>
<dbReference type="OrthoDB" id="9812625at2"/>
<dbReference type="PANTHER" id="PTHR11699">
    <property type="entry name" value="ALDEHYDE DEHYDROGENASE-RELATED"/>
    <property type="match status" value="1"/>
</dbReference>
<evidence type="ECO:0000256" key="3">
    <source>
        <dbReference type="PROSITE-ProRule" id="PRU10007"/>
    </source>
</evidence>
<dbReference type="Proteomes" id="UP000032068">
    <property type="component" value="Unassembled WGS sequence"/>
</dbReference>
<dbReference type="InterPro" id="IPR029510">
    <property type="entry name" value="Ald_DH_CS_GLU"/>
</dbReference>
<dbReference type="PROSITE" id="PS00687">
    <property type="entry name" value="ALDEHYDE_DEHYDR_GLU"/>
    <property type="match status" value="1"/>
</dbReference>
<comment type="caution">
    <text evidence="6">The sequence shown here is derived from an EMBL/GenBank/DDBJ whole genome shotgun (WGS) entry which is preliminary data.</text>
</comment>
<evidence type="ECO:0000259" key="5">
    <source>
        <dbReference type="Pfam" id="PF00171"/>
    </source>
</evidence>
<organism evidence="6 7">
    <name type="scientific">Pseudomonas fulva</name>
    <dbReference type="NCBI Taxonomy" id="47880"/>
    <lineage>
        <taxon>Bacteria</taxon>
        <taxon>Pseudomonadati</taxon>
        <taxon>Pseudomonadota</taxon>
        <taxon>Gammaproteobacteria</taxon>
        <taxon>Pseudomonadales</taxon>
        <taxon>Pseudomonadaceae</taxon>
        <taxon>Pseudomonas</taxon>
    </lineage>
</organism>
<comment type="similarity">
    <text evidence="1 4">Belongs to the aldehyde dehydrogenase family.</text>
</comment>
<protein>
    <submittedName>
        <fullName evidence="6">Aldehyde dehydrogenase</fullName>
    </submittedName>
</protein>
<dbReference type="InterPro" id="IPR016161">
    <property type="entry name" value="Ald_DH/histidinol_DH"/>
</dbReference>
<feature type="active site" evidence="3">
    <location>
        <position position="252"/>
    </location>
</feature>
<dbReference type="Gene3D" id="3.40.309.10">
    <property type="entry name" value="Aldehyde Dehydrogenase, Chain A, domain 2"/>
    <property type="match status" value="1"/>
</dbReference>
<dbReference type="AlphaFoldDB" id="A0A0D0KQD0"/>
<dbReference type="RefSeq" id="WP_042554166.1">
    <property type="nucleotide sequence ID" value="NZ_JXQW01000029.1"/>
</dbReference>
<dbReference type="CDD" id="cd07097">
    <property type="entry name" value="ALDH_KGSADH-YcbD"/>
    <property type="match status" value="1"/>
</dbReference>
<dbReference type="SUPFAM" id="SSF53720">
    <property type="entry name" value="ALDH-like"/>
    <property type="match status" value="1"/>
</dbReference>
<evidence type="ECO:0000256" key="1">
    <source>
        <dbReference type="ARBA" id="ARBA00009986"/>
    </source>
</evidence>
<dbReference type="EMBL" id="JXQW01000029">
    <property type="protein sequence ID" value="KIQ00240.1"/>
    <property type="molecule type" value="Genomic_DNA"/>
</dbReference>
<feature type="domain" description="Aldehyde dehydrogenase" evidence="5">
    <location>
        <begin position="22"/>
        <end position="478"/>
    </location>
</feature>
<dbReference type="InterPro" id="IPR016160">
    <property type="entry name" value="Ald_DH_CS_CYS"/>
</dbReference>